<dbReference type="EMBL" id="BRVP01000028">
    <property type="protein sequence ID" value="GLB53919.1"/>
    <property type="molecule type" value="Genomic_DNA"/>
</dbReference>
<gene>
    <name evidence="1" type="ORF">NBRC110019_29600</name>
</gene>
<organism evidence="1 2">
    <name type="scientific">Neptunitalea chrysea</name>
    <dbReference type="NCBI Taxonomy" id="1647581"/>
    <lineage>
        <taxon>Bacteria</taxon>
        <taxon>Pseudomonadati</taxon>
        <taxon>Bacteroidota</taxon>
        <taxon>Flavobacteriia</taxon>
        <taxon>Flavobacteriales</taxon>
        <taxon>Flavobacteriaceae</taxon>
        <taxon>Neptunitalea</taxon>
    </lineage>
</organism>
<dbReference type="RefSeq" id="WP_281756231.1">
    <property type="nucleotide sequence ID" value="NZ_BRVP01000028.1"/>
</dbReference>
<reference evidence="1" key="1">
    <citation type="submission" date="2022-07" db="EMBL/GenBank/DDBJ databases">
        <title>Taxonomy of Novel Oxalotrophic and Methylotrophic Bacteria.</title>
        <authorList>
            <person name="Sahin N."/>
            <person name="Tani A."/>
        </authorList>
    </citation>
    <scope>NUCLEOTIDE SEQUENCE</scope>
    <source>
        <strain evidence="1">AM327</strain>
    </source>
</reference>
<sequence>MHSYFWLISILFLIGFKGFSQDEQQIRQVFTAYKEAVTNKDGITAYSLINQKTTSFYQRVWDDCKKADSITVSKYPFEEKLWVLTSRHLIPEDLANQLTVKEVFCFLLRKNWIHKEDLSMLEIGEMEIDGAFAIAQMQYNGADIPYFFQFEKEGNGHWKVNLIEMLEAAGRNVEAIIAAGNLSENKFIIESIEKISGKKTNKKIWLPYKS</sequence>
<proteinExistence type="predicted"/>
<keyword evidence="2" id="KW-1185">Reference proteome</keyword>
<dbReference type="Proteomes" id="UP001143545">
    <property type="component" value="Unassembled WGS sequence"/>
</dbReference>
<evidence type="ECO:0000313" key="1">
    <source>
        <dbReference type="EMBL" id="GLB53919.1"/>
    </source>
</evidence>
<dbReference type="AlphaFoldDB" id="A0A9W6B710"/>
<protein>
    <submittedName>
        <fullName evidence="1">Uncharacterized protein</fullName>
    </submittedName>
</protein>
<name>A0A9W6B710_9FLAO</name>
<evidence type="ECO:0000313" key="2">
    <source>
        <dbReference type="Proteomes" id="UP001143545"/>
    </source>
</evidence>
<accession>A0A9W6B710</accession>
<comment type="caution">
    <text evidence="1">The sequence shown here is derived from an EMBL/GenBank/DDBJ whole genome shotgun (WGS) entry which is preliminary data.</text>
</comment>